<dbReference type="GeneID" id="8247027"/>
<gene>
    <name evidence="2" type="ORF">MICPUN_61904</name>
</gene>
<dbReference type="AlphaFoldDB" id="C1FGZ8"/>
<proteinExistence type="predicted"/>
<reference evidence="2 3" key="1">
    <citation type="journal article" date="2009" name="Science">
        <title>Green evolution and dynamic adaptations revealed by genomes of the marine picoeukaryotes Micromonas.</title>
        <authorList>
            <person name="Worden A.Z."/>
            <person name="Lee J.H."/>
            <person name="Mock T."/>
            <person name="Rouze P."/>
            <person name="Simmons M.P."/>
            <person name="Aerts A.L."/>
            <person name="Allen A.E."/>
            <person name="Cuvelier M.L."/>
            <person name="Derelle E."/>
            <person name="Everett M.V."/>
            <person name="Foulon E."/>
            <person name="Grimwood J."/>
            <person name="Gundlach H."/>
            <person name="Henrissat B."/>
            <person name="Napoli C."/>
            <person name="McDonald S.M."/>
            <person name="Parker M.S."/>
            <person name="Rombauts S."/>
            <person name="Salamov A."/>
            <person name="Von Dassow P."/>
            <person name="Badger J.H."/>
            <person name="Coutinho P.M."/>
            <person name="Demir E."/>
            <person name="Dubchak I."/>
            <person name="Gentemann C."/>
            <person name="Eikrem W."/>
            <person name="Gready J.E."/>
            <person name="John U."/>
            <person name="Lanier W."/>
            <person name="Lindquist E.A."/>
            <person name="Lucas S."/>
            <person name="Mayer K.F."/>
            <person name="Moreau H."/>
            <person name="Not F."/>
            <person name="Otillar R."/>
            <person name="Panaud O."/>
            <person name="Pangilinan J."/>
            <person name="Paulsen I."/>
            <person name="Piegu B."/>
            <person name="Poliakov A."/>
            <person name="Robbens S."/>
            <person name="Schmutz J."/>
            <person name="Toulza E."/>
            <person name="Wyss T."/>
            <person name="Zelensky A."/>
            <person name="Zhou K."/>
            <person name="Armbrust E.V."/>
            <person name="Bhattacharya D."/>
            <person name="Goodenough U.W."/>
            <person name="Van de Peer Y."/>
            <person name="Grigoriev I.V."/>
        </authorList>
    </citation>
    <scope>NUCLEOTIDE SEQUENCE [LARGE SCALE GENOMIC DNA]</scope>
    <source>
        <strain evidence="3">RCC299 / NOUM17</strain>
    </source>
</reference>
<dbReference type="RefSeq" id="XP_002508750.1">
    <property type="nucleotide sequence ID" value="XM_002508704.1"/>
</dbReference>
<dbReference type="Proteomes" id="UP000002009">
    <property type="component" value="Chromosome 10"/>
</dbReference>
<evidence type="ECO:0000256" key="1">
    <source>
        <dbReference type="SAM" id="MobiDB-lite"/>
    </source>
</evidence>
<dbReference type="EMBL" id="CP001576">
    <property type="protein sequence ID" value="ACO70008.1"/>
    <property type="molecule type" value="Genomic_DNA"/>
</dbReference>
<feature type="compositionally biased region" description="Basic and acidic residues" evidence="1">
    <location>
        <begin position="11"/>
        <end position="21"/>
    </location>
</feature>
<feature type="region of interest" description="Disordered" evidence="1">
    <location>
        <begin position="1"/>
        <end position="23"/>
    </location>
</feature>
<dbReference type="KEGG" id="mis:MICPUN_61904"/>
<evidence type="ECO:0000313" key="2">
    <source>
        <dbReference type="EMBL" id="ACO70008.1"/>
    </source>
</evidence>
<evidence type="ECO:0000313" key="3">
    <source>
        <dbReference type="Proteomes" id="UP000002009"/>
    </source>
</evidence>
<name>C1FGZ8_MICCC</name>
<organism evidence="2 3">
    <name type="scientific">Micromonas commoda (strain RCC299 / NOUM17 / CCMP2709)</name>
    <name type="common">Picoplanktonic green alga</name>
    <dbReference type="NCBI Taxonomy" id="296587"/>
    <lineage>
        <taxon>Eukaryota</taxon>
        <taxon>Viridiplantae</taxon>
        <taxon>Chlorophyta</taxon>
        <taxon>Mamiellophyceae</taxon>
        <taxon>Mamiellales</taxon>
        <taxon>Mamiellaceae</taxon>
        <taxon>Micromonas</taxon>
    </lineage>
</organism>
<protein>
    <submittedName>
        <fullName evidence="2">Uncharacterized protein</fullName>
    </submittedName>
</protein>
<sequence length="51" mass="5711">MGAPWLQEDEQLAHEHVEQPQDAHLAAQVQVPLAQPQLESQEQAMMGCRCC</sequence>
<keyword evidence="3" id="KW-1185">Reference proteome</keyword>
<accession>C1FGZ8</accession>
<dbReference type="InParanoid" id="C1FGZ8"/>